<dbReference type="SMART" id="SM00530">
    <property type="entry name" value="HTH_XRE"/>
    <property type="match status" value="1"/>
</dbReference>
<dbReference type="PROSITE" id="PS50943">
    <property type="entry name" value="HTH_CROC1"/>
    <property type="match status" value="1"/>
</dbReference>
<dbReference type="EMBL" id="JAATEO010000027">
    <property type="protein sequence ID" value="NJP34645.1"/>
    <property type="molecule type" value="Genomic_DNA"/>
</dbReference>
<dbReference type="Pfam" id="PF13560">
    <property type="entry name" value="HTH_31"/>
    <property type="match status" value="1"/>
</dbReference>
<dbReference type="InterPro" id="IPR010982">
    <property type="entry name" value="Lambda_DNA-bd_dom_sf"/>
</dbReference>
<comment type="caution">
    <text evidence="2">The sequence shown here is derived from an EMBL/GenBank/DDBJ whole genome shotgun (WGS) entry which is preliminary data.</text>
</comment>
<evidence type="ECO:0000313" key="3">
    <source>
        <dbReference type="Proteomes" id="UP000783871"/>
    </source>
</evidence>
<dbReference type="InterPro" id="IPR001387">
    <property type="entry name" value="Cro/C1-type_HTH"/>
</dbReference>
<accession>A0ABX0Z9T3</accession>
<feature type="domain" description="HTH cro/C1-type" evidence="1">
    <location>
        <begin position="21"/>
        <end position="75"/>
    </location>
</feature>
<keyword evidence="3" id="KW-1185">Reference proteome</keyword>
<dbReference type="SUPFAM" id="SSF47413">
    <property type="entry name" value="lambda repressor-like DNA-binding domains"/>
    <property type="match status" value="1"/>
</dbReference>
<dbReference type="InterPro" id="IPR043917">
    <property type="entry name" value="DUF5753"/>
</dbReference>
<evidence type="ECO:0000259" key="1">
    <source>
        <dbReference type="PROSITE" id="PS50943"/>
    </source>
</evidence>
<dbReference type="RefSeq" id="WP_168002999.1">
    <property type="nucleotide sequence ID" value="NZ_JAATEO010000027.1"/>
</dbReference>
<name>A0ABX0Z9T3_9ACTN</name>
<dbReference type="Pfam" id="PF19054">
    <property type="entry name" value="DUF5753"/>
    <property type="match status" value="1"/>
</dbReference>
<dbReference type="CDD" id="cd00093">
    <property type="entry name" value="HTH_XRE"/>
    <property type="match status" value="1"/>
</dbReference>
<sequence>MELSARRQPPTVRLRRLAAELRGLRTAAGLTREEVSEQTGINPATLYRIETARVRPQRRTLMAMLDKYGVTDEDKRSELIALSRQAAQLGWLQAYESELPELYTTYISFEAEARSVRNYESLFVPGLLQTENYAHAVIRGVLPLATDLDVQARVDARMQRQESLRKTEPLRVWAILDEAVLHRQTGGAEVMAEQLEALARAADQPHVTLQVIPFTAGAHAGMPGSFVVMDFPDPADPALVYVDSMAGDLFLEREADVRRYATTFEHLRATALDPINSIKLIKQRAAMIGQEGGTG</sequence>
<dbReference type="Proteomes" id="UP000783871">
    <property type="component" value="Unassembled WGS sequence"/>
</dbReference>
<organism evidence="2 3">
    <name type="scientific">Micromonospora thermarum</name>
    <dbReference type="NCBI Taxonomy" id="2720024"/>
    <lineage>
        <taxon>Bacteria</taxon>
        <taxon>Bacillati</taxon>
        <taxon>Actinomycetota</taxon>
        <taxon>Actinomycetes</taxon>
        <taxon>Micromonosporales</taxon>
        <taxon>Micromonosporaceae</taxon>
        <taxon>Micromonospora</taxon>
    </lineage>
</organism>
<evidence type="ECO:0000313" key="2">
    <source>
        <dbReference type="EMBL" id="NJP34645.1"/>
    </source>
</evidence>
<reference evidence="2 3" key="1">
    <citation type="submission" date="2020-03" db="EMBL/GenBank/DDBJ databases">
        <title>WGS of actinomycetes isolated from Thailand.</title>
        <authorList>
            <person name="Thawai C."/>
        </authorList>
    </citation>
    <scope>NUCLEOTIDE SEQUENCE [LARGE SCALE GENOMIC DNA]</scope>
    <source>
        <strain evidence="2 3">HSS6-12</strain>
    </source>
</reference>
<proteinExistence type="predicted"/>
<gene>
    <name evidence="2" type="ORF">HCJ94_22340</name>
</gene>
<protein>
    <submittedName>
        <fullName evidence="2">Helix-turn-helix domain-containing protein</fullName>
    </submittedName>
</protein>
<dbReference type="Gene3D" id="1.10.260.40">
    <property type="entry name" value="lambda repressor-like DNA-binding domains"/>
    <property type="match status" value="1"/>
</dbReference>